<dbReference type="Proteomes" id="UP000887565">
    <property type="component" value="Unplaced"/>
</dbReference>
<proteinExistence type="predicted"/>
<name>A0A915J4W3_ROMCU</name>
<sequence length="102" mass="11609">MYLFGRPRFYSGIVGSDSSDTMKRCKRLSKQNTNLAIPKSITVKQTNEYLLLDSIFRLEPKARDPGAPLADAKHRKAFIGILQANWLLIKFLQANPIFNNPK</sequence>
<protein>
    <submittedName>
        <fullName evidence="2">Uncharacterized protein</fullName>
    </submittedName>
</protein>
<dbReference type="WBParaSite" id="nRc.2.0.1.t21502-RA">
    <property type="protein sequence ID" value="nRc.2.0.1.t21502-RA"/>
    <property type="gene ID" value="nRc.2.0.1.g21502"/>
</dbReference>
<evidence type="ECO:0000313" key="2">
    <source>
        <dbReference type="WBParaSite" id="nRc.2.0.1.t21502-RA"/>
    </source>
</evidence>
<evidence type="ECO:0000313" key="1">
    <source>
        <dbReference type="Proteomes" id="UP000887565"/>
    </source>
</evidence>
<reference evidence="2" key="1">
    <citation type="submission" date="2022-11" db="UniProtKB">
        <authorList>
            <consortium name="WormBaseParasite"/>
        </authorList>
    </citation>
    <scope>IDENTIFICATION</scope>
</reference>
<accession>A0A915J4W3</accession>
<organism evidence="1 2">
    <name type="scientific">Romanomermis culicivorax</name>
    <name type="common">Nematode worm</name>
    <dbReference type="NCBI Taxonomy" id="13658"/>
    <lineage>
        <taxon>Eukaryota</taxon>
        <taxon>Metazoa</taxon>
        <taxon>Ecdysozoa</taxon>
        <taxon>Nematoda</taxon>
        <taxon>Enoplea</taxon>
        <taxon>Dorylaimia</taxon>
        <taxon>Mermithida</taxon>
        <taxon>Mermithoidea</taxon>
        <taxon>Mermithidae</taxon>
        <taxon>Romanomermis</taxon>
    </lineage>
</organism>
<dbReference type="AlphaFoldDB" id="A0A915J4W3"/>
<keyword evidence="1" id="KW-1185">Reference proteome</keyword>